<evidence type="ECO:0000313" key="5">
    <source>
        <dbReference type="EMBL" id="EPX72036.1"/>
    </source>
</evidence>
<evidence type="ECO:0000259" key="4">
    <source>
        <dbReference type="Pfam" id="PF03364"/>
    </source>
</evidence>
<protein>
    <submittedName>
        <fullName evidence="5">Ubiquinone binding protein Coq10</fullName>
    </submittedName>
</protein>
<dbReference type="OMA" id="IDGPFKY"/>
<dbReference type="CDD" id="cd07813">
    <property type="entry name" value="COQ10p_like"/>
    <property type="match status" value="1"/>
</dbReference>
<dbReference type="HOGENOM" id="CLU_079653_3_1_1"/>
<dbReference type="InterPro" id="IPR005031">
    <property type="entry name" value="COQ10_START"/>
</dbReference>
<keyword evidence="6" id="KW-1185">Reference proteome</keyword>
<dbReference type="InterPro" id="IPR023393">
    <property type="entry name" value="START-like_dom_sf"/>
</dbReference>
<evidence type="ECO:0000256" key="3">
    <source>
        <dbReference type="ARBA" id="ARBA00024947"/>
    </source>
</evidence>
<dbReference type="OrthoDB" id="292693at2759"/>
<feature type="domain" description="Coenzyme Q-binding protein COQ10 START" evidence="4">
    <location>
        <begin position="19"/>
        <end position="148"/>
    </location>
</feature>
<dbReference type="PANTHER" id="PTHR12901:SF10">
    <property type="entry name" value="COENZYME Q-BINDING PROTEIN COQ10, MITOCHONDRIAL"/>
    <property type="match status" value="1"/>
</dbReference>
<gene>
    <name evidence="5" type="ORF">SOCG_03968</name>
</gene>
<dbReference type="GO" id="GO:0005739">
    <property type="term" value="C:mitochondrion"/>
    <property type="evidence" value="ECO:0007669"/>
    <property type="project" value="EnsemblFungi"/>
</dbReference>
<dbReference type="PANTHER" id="PTHR12901">
    <property type="entry name" value="SPERM PROTEIN HOMOLOG"/>
    <property type="match status" value="1"/>
</dbReference>
<keyword evidence="5" id="KW-0830">Ubiquinone</keyword>
<sequence>MAFRSTLQCFECFRASKLMPYKPSFLFRLVSDIDEYERFVPFCQKSKITSRDLTTGLPNKADLTIGFGSFCETFDSRVVCDPVERTVLADASHHRLFQYLKTNWKIAEASKGRVRVDLEVEFEFASKLHSVVSKMAGSTVATEIIQGFVDQAKRKYQMELSKESTKDDSSNVP</sequence>
<evidence type="ECO:0000313" key="6">
    <source>
        <dbReference type="Proteomes" id="UP000016088"/>
    </source>
</evidence>
<dbReference type="EMBL" id="KE503207">
    <property type="protein sequence ID" value="EPX72036.1"/>
    <property type="molecule type" value="Genomic_DNA"/>
</dbReference>
<comment type="subunit">
    <text evidence="2">Interacts with coenzyme Q.</text>
</comment>
<organism evidence="5 6">
    <name type="scientific">Schizosaccharomyces octosporus (strain yFS286)</name>
    <name type="common">Fission yeast</name>
    <name type="synonym">Octosporomyces octosporus</name>
    <dbReference type="NCBI Taxonomy" id="483514"/>
    <lineage>
        <taxon>Eukaryota</taxon>
        <taxon>Fungi</taxon>
        <taxon>Dikarya</taxon>
        <taxon>Ascomycota</taxon>
        <taxon>Taphrinomycotina</taxon>
        <taxon>Schizosaccharomycetes</taxon>
        <taxon>Schizosaccharomycetales</taxon>
        <taxon>Schizosaccharomycetaceae</taxon>
        <taxon>Schizosaccharomyces</taxon>
    </lineage>
</organism>
<proteinExistence type="inferred from homology"/>
<dbReference type="InterPro" id="IPR044996">
    <property type="entry name" value="COQ10-like"/>
</dbReference>
<accession>S9PSA9</accession>
<dbReference type="Gene3D" id="3.30.530.20">
    <property type="match status" value="1"/>
</dbReference>
<comment type="similarity">
    <text evidence="1">Belongs to the COQ10 family.</text>
</comment>
<dbReference type="VEuPathDB" id="FungiDB:SOCG_03968"/>
<dbReference type="Pfam" id="PF03364">
    <property type="entry name" value="Polyketide_cyc"/>
    <property type="match status" value="1"/>
</dbReference>
<reference evidence="5 6" key="1">
    <citation type="journal article" date="2011" name="Science">
        <title>Comparative functional genomics of the fission yeasts.</title>
        <authorList>
            <person name="Rhind N."/>
            <person name="Chen Z."/>
            <person name="Yassour M."/>
            <person name="Thompson D.A."/>
            <person name="Haas B.J."/>
            <person name="Habib N."/>
            <person name="Wapinski I."/>
            <person name="Roy S."/>
            <person name="Lin M.F."/>
            <person name="Heiman D.I."/>
            <person name="Young S.K."/>
            <person name="Furuya K."/>
            <person name="Guo Y."/>
            <person name="Pidoux A."/>
            <person name="Chen H.M."/>
            <person name="Robbertse B."/>
            <person name="Goldberg J.M."/>
            <person name="Aoki K."/>
            <person name="Bayne E.H."/>
            <person name="Berlin A.M."/>
            <person name="Desjardins C.A."/>
            <person name="Dobbs E."/>
            <person name="Dukaj L."/>
            <person name="Fan L."/>
            <person name="FitzGerald M.G."/>
            <person name="French C."/>
            <person name="Gujja S."/>
            <person name="Hansen K."/>
            <person name="Keifenheim D."/>
            <person name="Levin J.Z."/>
            <person name="Mosher R.A."/>
            <person name="Mueller C.A."/>
            <person name="Pfiffner J."/>
            <person name="Priest M."/>
            <person name="Russ C."/>
            <person name="Smialowska A."/>
            <person name="Swoboda P."/>
            <person name="Sykes S.M."/>
            <person name="Vaughn M."/>
            <person name="Vengrova S."/>
            <person name="Yoder R."/>
            <person name="Zeng Q."/>
            <person name="Allshire R."/>
            <person name="Baulcombe D."/>
            <person name="Birren B.W."/>
            <person name="Brown W."/>
            <person name="Ekwall K."/>
            <person name="Kellis M."/>
            <person name="Leatherwood J."/>
            <person name="Levin H."/>
            <person name="Margalit H."/>
            <person name="Martienssen R."/>
            <person name="Nieduszynski C.A."/>
            <person name="Spatafora J.W."/>
            <person name="Friedman N."/>
            <person name="Dalgaard J.Z."/>
            <person name="Baumann P."/>
            <person name="Niki H."/>
            <person name="Regev A."/>
            <person name="Nusbaum C."/>
        </authorList>
    </citation>
    <scope>NUCLEOTIDE SEQUENCE [LARGE SCALE GENOMIC DNA]</scope>
    <source>
        <strain evidence="6">yFS286</strain>
    </source>
</reference>
<dbReference type="GeneID" id="25032935"/>
<evidence type="ECO:0000256" key="2">
    <source>
        <dbReference type="ARBA" id="ARBA00011814"/>
    </source>
</evidence>
<dbReference type="GO" id="GO:0048039">
    <property type="term" value="F:ubiquinone binding"/>
    <property type="evidence" value="ECO:0007669"/>
    <property type="project" value="EnsemblFungi"/>
</dbReference>
<dbReference type="eggNOG" id="KOG3177">
    <property type="taxonomic scope" value="Eukaryota"/>
</dbReference>
<name>S9PSA9_SCHOY</name>
<dbReference type="AlphaFoldDB" id="S9PSA9"/>
<dbReference type="SUPFAM" id="SSF55961">
    <property type="entry name" value="Bet v1-like"/>
    <property type="match status" value="1"/>
</dbReference>
<dbReference type="GO" id="GO:0045333">
    <property type="term" value="P:cellular respiration"/>
    <property type="evidence" value="ECO:0007669"/>
    <property type="project" value="InterPro"/>
</dbReference>
<dbReference type="RefSeq" id="XP_013019331.1">
    <property type="nucleotide sequence ID" value="XM_013163877.1"/>
</dbReference>
<evidence type="ECO:0000256" key="1">
    <source>
        <dbReference type="ARBA" id="ARBA00006885"/>
    </source>
</evidence>
<dbReference type="Proteomes" id="UP000016088">
    <property type="component" value="Unassembled WGS sequence"/>
</dbReference>
<comment type="function">
    <text evidence="3">Required for the function of coenzyme Q in the respiratory chain. May serve as a chaperone or may be involved in the transport of Q6 from its site of synthesis to the catalytic sites of the respiratory complexes.</text>
</comment>